<evidence type="ECO:0000313" key="2">
    <source>
        <dbReference type="Proteomes" id="UP000254701"/>
    </source>
</evidence>
<evidence type="ECO:0000313" key="1">
    <source>
        <dbReference type="EMBL" id="SUU89430.1"/>
    </source>
</evidence>
<protein>
    <submittedName>
        <fullName evidence="1">Uncharacterized protein</fullName>
    </submittedName>
</protein>
<name>A0A380WKP0_AMIAI</name>
<sequence>MEMECSALVGKAYYEIKLDDIAEWWVLGGRCACCSHKGPFDRARLERRAQIRFLRFASDFLRCTQCGNKHHNRIYIAGKMPR</sequence>
<accession>A0A380WKP0</accession>
<dbReference type="AlphaFoldDB" id="A0A380WKP0"/>
<gene>
    <name evidence="1" type="ORF">NCTC10684_02670</name>
</gene>
<reference evidence="1 2" key="1">
    <citation type="submission" date="2018-06" db="EMBL/GenBank/DDBJ databases">
        <authorList>
            <consortium name="Pathogen Informatics"/>
            <person name="Doyle S."/>
        </authorList>
    </citation>
    <scope>NUCLEOTIDE SEQUENCE [LARGE SCALE GENOMIC DNA]</scope>
    <source>
        <strain evidence="1 2">NCTC10684</strain>
    </source>
</reference>
<dbReference type="EMBL" id="UFSM01000001">
    <property type="protein sequence ID" value="SUU89430.1"/>
    <property type="molecule type" value="Genomic_DNA"/>
</dbReference>
<proteinExistence type="predicted"/>
<dbReference type="Proteomes" id="UP000254701">
    <property type="component" value="Unassembled WGS sequence"/>
</dbReference>
<dbReference type="RefSeq" id="WP_131922300.1">
    <property type="nucleotide sequence ID" value="NZ_BAAAVY010000002.1"/>
</dbReference>
<dbReference type="OrthoDB" id="7651856at2"/>
<organism evidence="1 2">
    <name type="scientific">Aminobacter aminovorans</name>
    <name type="common">Chelatobacter heintzii</name>
    <dbReference type="NCBI Taxonomy" id="83263"/>
    <lineage>
        <taxon>Bacteria</taxon>
        <taxon>Pseudomonadati</taxon>
        <taxon>Pseudomonadota</taxon>
        <taxon>Alphaproteobacteria</taxon>
        <taxon>Hyphomicrobiales</taxon>
        <taxon>Phyllobacteriaceae</taxon>
        <taxon>Aminobacter</taxon>
    </lineage>
</organism>